<evidence type="ECO:0000256" key="10">
    <source>
        <dbReference type="PROSITE-ProRule" id="PRU00282"/>
    </source>
</evidence>
<dbReference type="Gene3D" id="1.50.40.10">
    <property type="entry name" value="Mitochondrial carrier domain"/>
    <property type="match status" value="1"/>
</dbReference>
<evidence type="ECO:0000256" key="9">
    <source>
        <dbReference type="ARBA" id="ARBA00023140"/>
    </source>
</evidence>
<comment type="similarity">
    <text evidence="2 11">Belongs to the mitochondrial carrier (TC 2.A.29) family.</text>
</comment>
<keyword evidence="5" id="KW-0677">Repeat</keyword>
<dbReference type="PANTHER" id="PTHR45939:SF5">
    <property type="entry name" value="PEROXISOMAL MEMBRANE PROTEIN PMP34"/>
    <property type="match status" value="1"/>
</dbReference>
<evidence type="ECO:0000256" key="5">
    <source>
        <dbReference type="ARBA" id="ARBA00022737"/>
    </source>
</evidence>
<evidence type="ECO:0000256" key="4">
    <source>
        <dbReference type="ARBA" id="ARBA00022692"/>
    </source>
</evidence>
<evidence type="ECO:0000256" key="3">
    <source>
        <dbReference type="ARBA" id="ARBA00022448"/>
    </source>
</evidence>
<evidence type="ECO:0000256" key="1">
    <source>
        <dbReference type="ARBA" id="ARBA00004585"/>
    </source>
</evidence>
<feature type="transmembrane region" description="Helical" evidence="12">
    <location>
        <begin position="186"/>
        <end position="208"/>
    </location>
</feature>
<dbReference type="GO" id="GO:0044610">
    <property type="term" value="F:FMN transmembrane transporter activity"/>
    <property type="evidence" value="ECO:0007669"/>
    <property type="project" value="TreeGrafter"/>
</dbReference>
<dbReference type="OrthoDB" id="2019556at2759"/>
<keyword evidence="14" id="KW-1185">Reference proteome</keyword>
<feature type="transmembrane region" description="Helical" evidence="12">
    <location>
        <begin position="228"/>
        <end position="248"/>
    </location>
</feature>
<dbReference type="GO" id="GO:0015228">
    <property type="term" value="F:coenzyme A transmembrane transporter activity"/>
    <property type="evidence" value="ECO:0007669"/>
    <property type="project" value="TreeGrafter"/>
</dbReference>
<gene>
    <name evidence="13" type="ORF">RCC_09580</name>
</gene>
<accession>A0A2D3VDL3</accession>
<feature type="repeat" description="Solcar" evidence="10">
    <location>
        <begin position="116"/>
        <end position="215"/>
    </location>
</feature>
<dbReference type="RefSeq" id="XP_023630589.1">
    <property type="nucleotide sequence ID" value="XM_023774821.1"/>
</dbReference>
<keyword evidence="3 11" id="KW-0813">Transport</keyword>
<feature type="transmembrane region" description="Helical" evidence="12">
    <location>
        <begin position="77"/>
        <end position="99"/>
    </location>
</feature>
<keyword evidence="4 10" id="KW-0812">Transmembrane</keyword>
<dbReference type="GO" id="GO:0015217">
    <property type="term" value="F:ADP transmembrane transporter activity"/>
    <property type="evidence" value="ECO:0007669"/>
    <property type="project" value="TreeGrafter"/>
</dbReference>
<dbReference type="InterPro" id="IPR018108">
    <property type="entry name" value="MCP_transmembrane"/>
</dbReference>
<evidence type="ECO:0000256" key="11">
    <source>
        <dbReference type="RuleBase" id="RU000488"/>
    </source>
</evidence>
<evidence type="ECO:0000313" key="14">
    <source>
        <dbReference type="Proteomes" id="UP000225277"/>
    </source>
</evidence>
<feature type="repeat" description="Solcar" evidence="10">
    <location>
        <begin position="226"/>
        <end position="308"/>
    </location>
</feature>
<feature type="repeat" description="Solcar" evidence="10">
    <location>
        <begin position="21"/>
        <end position="106"/>
    </location>
</feature>
<dbReference type="EMBL" id="FJUY01000018">
    <property type="protein sequence ID" value="CZT23865.1"/>
    <property type="molecule type" value="Genomic_DNA"/>
</dbReference>
<dbReference type="GO" id="GO:0080122">
    <property type="term" value="F:AMP transmembrane transporter activity"/>
    <property type="evidence" value="ECO:0007669"/>
    <property type="project" value="TreeGrafter"/>
</dbReference>
<comment type="subcellular location">
    <subcellularLocation>
        <location evidence="1">Peroxisome membrane</location>
        <topology evidence="1">Multi-pass membrane protein</topology>
    </subcellularLocation>
</comment>
<dbReference type="AlphaFoldDB" id="A0A2D3VDL3"/>
<sequence length="318" mass="34606">MSSQKEIQEAVQTTTTAEQQSDNVAHALAGAGGGLLSMALTYPLITLSTRAQVEKKKASTGTLDAAKRILDREGITGLYAGLDSALFGITVTNFVYYYWYEFSRAFFQRTTKKLQLSTLESMAAGALAGSATVLLTNPIWVVNTRMTARERESTVLPTKEGEKPRVTNQPGTISTLMKIIREDGPLRLFAGVLPALVLVINPILQYTIFEQLKQAVEKRRKVTATDSFLMGALGKLAATSITYPYITVKSRAHVASKEGPQMGMTATLKKIYKEEGVGGLYGGIGPKVTQSVITAAFLFAFKDALYEMTQKARRTVKA</sequence>
<dbReference type="InterPro" id="IPR052217">
    <property type="entry name" value="Mito/Peroxisomal_Carrier"/>
</dbReference>
<dbReference type="PANTHER" id="PTHR45939">
    <property type="entry name" value="PEROXISOMAL MEMBRANE PROTEIN PMP34-RELATED"/>
    <property type="match status" value="1"/>
</dbReference>
<dbReference type="GO" id="GO:0051724">
    <property type="term" value="F:NAD transmembrane transporter activity"/>
    <property type="evidence" value="ECO:0007669"/>
    <property type="project" value="TreeGrafter"/>
</dbReference>
<protein>
    <submittedName>
        <fullName evidence="13">Probable peroxisomal membrane protein PMP47B</fullName>
    </submittedName>
</protein>
<keyword evidence="8 10" id="KW-0472">Membrane</keyword>
<evidence type="ECO:0000256" key="8">
    <source>
        <dbReference type="ARBA" id="ARBA00023136"/>
    </source>
</evidence>
<evidence type="ECO:0000256" key="12">
    <source>
        <dbReference type="SAM" id="Phobius"/>
    </source>
</evidence>
<feature type="transmembrane region" description="Helical" evidence="12">
    <location>
        <begin position="119"/>
        <end position="142"/>
    </location>
</feature>
<name>A0A2D3VDL3_9PEZI</name>
<dbReference type="Proteomes" id="UP000225277">
    <property type="component" value="Unassembled WGS sequence"/>
</dbReference>
<dbReference type="GO" id="GO:0015230">
    <property type="term" value="F:FAD transmembrane transporter activity"/>
    <property type="evidence" value="ECO:0007669"/>
    <property type="project" value="TreeGrafter"/>
</dbReference>
<feature type="transmembrane region" description="Helical" evidence="12">
    <location>
        <begin position="24"/>
        <end position="47"/>
    </location>
</feature>
<dbReference type="Pfam" id="PF00153">
    <property type="entry name" value="Mito_carr"/>
    <property type="match status" value="3"/>
</dbReference>
<evidence type="ECO:0000313" key="13">
    <source>
        <dbReference type="EMBL" id="CZT23865.1"/>
    </source>
</evidence>
<keyword evidence="6" id="KW-0496">Mitochondrion</keyword>
<dbReference type="GO" id="GO:0005347">
    <property type="term" value="F:ATP transmembrane transporter activity"/>
    <property type="evidence" value="ECO:0007669"/>
    <property type="project" value="TreeGrafter"/>
</dbReference>
<dbReference type="SUPFAM" id="SSF103506">
    <property type="entry name" value="Mitochondrial carrier"/>
    <property type="match status" value="1"/>
</dbReference>
<keyword evidence="6" id="KW-0999">Mitochondrion inner membrane</keyword>
<dbReference type="GO" id="GO:0005778">
    <property type="term" value="C:peroxisomal membrane"/>
    <property type="evidence" value="ECO:0007669"/>
    <property type="project" value="UniProtKB-SubCell"/>
</dbReference>
<proteinExistence type="inferred from homology"/>
<dbReference type="PROSITE" id="PS50920">
    <property type="entry name" value="SOLCAR"/>
    <property type="match status" value="3"/>
</dbReference>
<dbReference type="STRING" id="112498.A0A2D3VDL3"/>
<organism evidence="13 14">
    <name type="scientific">Ramularia collo-cygni</name>
    <dbReference type="NCBI Taxonomy" id="112498"/>
    <lineage>
        <taxon>Eukaryota</taxon>
        <taxon>Fungi</taxon>
        <taxon>Dikarya</taxon>
        <taxon>Ascomycota</taxon>
        <taxon>Pezizomycotina</taxon>
        <taxon>Dothideomycetes</taxon>
        <taxon>Dothideomycetidae</taxon>
        <taxon>Mycosphaerellales</taxon>
        <taxon>Mycosphaerellaceae</taxon>
        <taxon>Ramularia</taxon>
    </lineage>
</organism>
<keyword evidence="7 12" id="KW-1133">Transmembrane helix</keyword>
<evidence type="ECO:0000256" key="7">
    <source>
        <dbReference type="ARBA" id="ARBA00022989"/>
    </source>
</evidence>
<dbReference type="FunFam" id="1.50.40.10:FF:000152">
    <property type="entry name" value="Mitochondrial carrier domain-containing protein"/>
    <property type="match status" value="1"/>
</dbReference>
<evidence type="ECO:0000256" key="2">
    <source>
        <dbReference type="ARBA" id="ARBA00006375"/>
    </source>
</evidence>
<dbReference type="FunFam" id="1.50.40.10:FF:000119">
    <property type="entry name" value="Mitochondrial carrier domain-containing protein"/>
    <property type="match status" value="1"/>
</dbReference>
<reference evidence="13 14" key="1">
    <citation type="submission" date="2016-03" db="EMBL/GenBank/DDBJ databases">
        <authorList>
            <person name="Ploux O."/>
        </authorList>
    </citation>
    <scope>NUCLEOTIDE SEQUENCE [LARGE SCALE GENOMIC DNA]</scope>
    <source>
        <strain evidence="13 14">URUG2</strain>
    </source>
</reference>
<evidence type="ECO:0000256" key="6">
    <source>
        <dbReference type="ARBA" id="ARBA00022792"/>
    </source>
</evidence>
<dbReference type="GeneID" id="35604648"/>
<keyword evidence="9" id="KW-0576">Peroxisome</keyword>
<dbReference type="InterPro" id="IPR023395">
    <property type="entry name" value="MCP_dom_sf"/>
</dbReference>